<evidence type="ECO:0000313" key="13">
    <source>
        <dbReference type="EMBL" id="KAF7152015.1"/>
    </source>
</evidence>
<dbReference type="GO" id="GO:0004519">
    <property type="term" value="F:endonuclease activity"/>
    <property type="evidence" value="ECO:0007669"/>
    <property type="project" value="UniProtKB-KW"/>
</dbReference>
<evidence type="ECO:0000256" key="3">
    <source>
        <dbReference type="ARBA" id="ARBA00022722"/>
    </source>
</evidence>
<keyword evidence="2" id="KW-0548">Nucleotidyltransferase</keyword>
<dbReference type="Pfam" id="PF22936">
    <property type="entry name" value="Pol_BBD"/>
    <property type="match status" value="1"/>
</dbReference>
<keyword evidence="5" id="KW-0378">Hydrolase</keyword>
<dbReference type="SUPFAM" id="SSF53098">
    <property type="entry name" value="Ribonuclease H-like"/>
    <property type="match status" value="1"/>
</dbReference>
<evidence type="ECO:0000259" key="12">
    <source>
        <dbReference type="PROSITE" id="PS50994"/>
    </source>
</evidence>
<dbReference type="GO" id="GO:0006508">
    <property type="term" value="P:proteolysis"/>
    <property type="evidence" value="ECO:0007669"/>
    <property type="project" value="InterPro"/>
</dbReference>
<dbReference type="GO" id="GO:0015074">
    <property type="term" value="P:DNA integration"/>
    <property type="evidence" value="ECO:0007669"/>
    <property type="project" value="InterPro"/>
</dbReference>
<evidence type="ECO:0000256" key="6">
    <source>
        <dbReference type="ARBA" id="ARBA00022918"/>
    </source>
</evidence>
<comment type="caution">
    <text evidence="13">The sequence shown here is derived from an EMBL/GenBank/DDBJ whole genome shotgun (WGS) entry which is preliminary data.</text>
</comment>
<dbReference type="GO" id="GO:0004190">
    <property type="term" value="F:aspartic-type endopeptidase activity"/>
    <property type="evidence" value="ECO:0007669"/>
    <property type="project" value="InterPro"/>
</dbReference>
<dbReference type="InterPro" id="IPR012337">
    <property type="entry name" value="RNaseH-like_sf"/>
</dbReference>
<feature type="domain" description="Integrase catalytic" evidence="12">
    <location>
        <begin position="215"/>
        <end position="382"/>
    </location>
</feature>
<dbReference type="InterPro" id="IPR001584">
    <property type="entry name" value="Integrase_cat-core"/>
</dbReference>
<evidence type="ECO:0000256" key="9">
    <source>
        <dbReference type="ARBA" id="ARBA00033113"/>
    </source>
</evidence>
<dbReference type="InterPro" id="IPR036397">
    <property type="entry name" value="RNaseH_sf"/>
</dbReference>
<evidence type="ECO:0000256" key="1">
    <source>
        <dbReference type="ARBA" id="ARBA00022679"/>
    </source>
</evidence>
<dbReference type="Gene3D" id="3.30.420.10">
    <property type="entry name" value="Ribonuclease H-like superfamily/Ribonuclease H"/>
    <property type="match status" value="1"/>
</dbReference>
<keyword evidence="14" id="KW-1185">Reference proteome</keyword>
<evidence type="ECO:0000256" key="5">
    <source>
        <dbReference type="ARBA" id="ARBA00022801"/>
    </source>
</evidence>
<accession>A0A834HGI0</accession>
<evidence type="ECO:0000313" key="14">
    <source>
        <dbReference type="Proteomes" id="UP000626092"/>
    </source>
</evidence>
<dbReference type="PROSITE" id="PS50994">
    <property type="entry name" value="INTEGRASE"/>
    <property type="match status" value="1"/>
</dbReference>
<comment type="function">
    <text evidence="10">Capsid protein (CA) is the structural component of the virus-like particle (VLP), forming the shell that encapsulates the retrotransposons dimeric RNA genome. The particles are assembled from trimer-clustered units and there are holes in the capsid shells that allow for the diffusion of macromolecules. CA also has nucleocapsid-like chaperone activity, promoting primer tRNA(i)-Met annealing to the multipartite primer-binding site (PBS), dimerization of Ty1 RNA and initiation of reverse transcription.</text>
</comment>
<feature type="region of interest" description="Disordered" evidence="11">
    <location>
        <begin position="532"/>
        <end position="559"/>
    </location>
</feature>
<dbReference type="InterPro" id="IPR013103">
    <property type="entry name" value="RVT_2"/>
</dbReference>
<dbReference type="InterPro" id="IPR001969">
    <property type="entry name" value="Aspartic_peptidase_AS"/>
</dbReference>
<dbReference type="EMBL" id="WJXA01000001">
    <property type="protein sequence ID" value="KAF7152015.1"/>
    <property type="molecule type" value="Genomic_DNA"/>
</dbReference>
<dbReference type="GO" id="GO:0003964">
    <property type="term" value="F:RNA-directed DNA polymerase activity"/>
    <property type="evidence" value="ECO:0007669"/>
    <property type="project" value="UniProtKB-KW"/>
</dbReference>
<evidence type="ECO:0000256" key="10">
    <source>
        <dbReference type="ARBA" id="ARBA00057243"/>
    </source>
</evidence>
<dbReference type="Proteomes" id="UP000626092">
    <property type="component" value="Unassembled WGS sequence"/>
</dbReference>
<evidence type="ECO:0000256" key="4">
    <source>
        <dbReference type="ARBA" id="ARBA00022759"/>
    </source>
</evidence>
<dbReference type="InterPro" id="IPR054722">
    <property type="entry name" value="PolX-like_BBD"/>
</dbReference>
<sequence length="1221" mass="137924">MDANRALSNTKITGEDICLVDSGTTHTILRDNKYFKQLTKVQANVNTISGSANLIEGSGRANIVLTNGTNLNIDNALYSTRSRRNLLSFKDIRRNGYHIETISDGKEEYLRITSYVSGQKLVLEKLSALSSGLYYTTIRTIQSYAVMHQKCTNPKLFMLWHDRLGHPGTIMMRRIIENSHGHPLKNQKILLPRNYPCTACSQGKLIIRPSLSKVIVESPSFLQRIQGDICGPIHPPSGPFRYFMILVDASTRWSHTCLLSTRNIAFAKLLAQIIRLRAQFSDYPIKTIRLDNAGEFTSQTFNDYCMSIGIDVEHPVAHTHTQNGLAESFIKRLQLIARPLLMKTKLPVSTWGHAILHAASLIRVRPTAYHKYSPTQLVLGQQPNISHLRVFGCAVYVPITPPQRTKMGPQRRLGIYVGFDSPSIIRYLEPLTGDVFKARFEDCHFDESVFPPLGGDKLQPEAQREIIWNASTLSHLDPRTNQCELEVQRIIHLQSIANRLPDAFTDTKRVTKSHIPAANIPARIEVPVGQTTCTTADESKTRQKRGRPVGAKDKFPRKRKIQGKEIDAPEVAGTLEETKLANAASEEAKPTGHANERMNLPIFSRKFESPEEKTPEEVFPEEEQVPANNEISINYMNTREILDRNKTVVDNVFSFKVALNITRSNENITGSNEESEPQTVEECRHRIDWPMWKGAIQAELNSLAKREVFGPVVQTPAGIQPVGYKWVFVRKRNENNEVVRYKARLVAQGFSQRPGIDYEETYSPVMDGITFRFLISFVVTECLDMRLMDVVTAYLYGSLDADIYMKVPEGYVMPEACNSKPRSVYSLKLQKSLYGLKQSGRMWYKRLSDYLLKEGYENDLICPCIFTKKSNSGFAIIAVYVDDLNLVGTPDELIKTAEYLKREFEMKDLGKTKFCLGLQIEHLPNGILVHQSAYTEKVLKQFYMDKAHPLSTPMVVRSLDVNKDPFRPLEEGEDILGPEVPYMSAIGALMYLANCTRPDIAFSVNLLARYSSAPTQRHWKGIKHIFRYLRGTVDLGLFYSKGSTSQLIGYADAGYLSDPHKARSQTGYVFMCGGAAISWRSVKQTLTATSSNHSEIIAIHETSRECVWLRSMIQHIREKCGLSSIKDYPTILYEDNAACITQIKGGYIKGDRTKHISPKFFYTHDLQKNGDIDVQQIRSSDNLADVFTKALPTTTFKKLVANIGMCRLKDLSYTVEGESTT</sequence>
<name>A0A834HGI0_RHOSS</name>
<dbReference type="PANTHER" id="PTHR11439:SF467">
    <property type="entry name" value="INTEGRASE CATALYTIC DOMAIN-CONTAINING PROTEIN"/>
    <property type="match status" value="1"/>
</dbReference>
<keyword evidence="3" id="KW-0540">Nuclease</keyword>
<evidence type="ECO:0000256" key="11">
    <source>
        <dbReference type="SAM" id="MobiDB-lite"/>
    </source>
</evidence>
<dbReference type="InterPro" id="IPR025724">
    <property type="entry name" value="GAG-pre-integrase_dom"/>
</dbReference>
<dbReference type="Pfam" id="PF13976">
    <property type="entry name" value="gag_pre-integrs"/>
    <property type="match status" value="1"/>
</dbReference>
<keyword evidence="4" id="KW-0255">Endonuclease</keyword>
<dbReference type="PROSITE" id="PS00141">
    <property type="entry name" value="ASP_PROTEASE"/>
    <property type="match status" value="1"/>
</dbReference>
<dbReference type="PANTHER" id="PTHR11439">
    <property type="entry name" value="GAG-POL-RELATED RETROTRANSPOSON"/>
    <property type="match status" value="1"/>
</dbReference>
<organism evidence="13 14">
    <name type="scientific">Rhododendron simsii</name>
    <name type="common">Sims's rhododendron</name>
    <dbReference type="NCBI Taxonomy" id="118357"/>
    <lineage>
        <taxon>Eukaryota</taxon>
        <taxon>Viridiplantae</taxon>
        <taxon>Streptophyta</taxon>
        <taxon>Embryophyta</taxon>
        <taxon>Tracheophyta</taxon>
        <taxon>Spermatophyta</taxon>
        <taxon>Magnoliopsida</taxon>
        <taxon>eudicotyledons</taxon>
        <taxon>Gunneridae</taxon>
        <taxon>Pentapetalae</taxon>
        <taxon>asterids</taxon>
        <taxon>Ericales</taxon>
        <taxon>Ericaceae</taxon>
        <taxon>Ericoideae</taxon>
        <taxon>Rhodoreae</taxon>
        <taxon>Rhododendron</taxon>
    </lineage>
</organism>
<keyword evidence="6" id="KW-0695">RNA-directed DNA polymerase</keyword>
<gene>
    <name evidence="13" type="ORF">RHSIM_Rhsim01G0238600</name>
</gene>
<reference evidence="13" key="1">
    <citation type="submission" date="2019-11" db="EMBL/GenBank/DDBJ databases">
        <authorList>
            <person name="Liu Y."/>
            <person name="Hou J."/>
            <person name="Li T.-Q."/>
            <person name="Guan C.-H."/>
            <person name="Wu X."/>
            <person name="Wu H.-Z."/>
            <person name="Ling F."/>
            <person name="Zhang R."/>
            <person name="Shi X.-G."/>
            <person name="Ren J.-P."/>
            <person name="Chen E.-F."/>
            <person name="Sun J.-M."/>
        </authorList>
    </citation>
    <scope>NUCLEOTIDE SEQUENCE</scope>
    <source>
        <strain evidence="13">Adult_tree_wgs_1</strain>
        <tissue evidence="13">Leaves</tissue>
    </source>
</reference>
<dbReference type="AlphaFoldDB" id="A0A834HGI0"/>
<dbReference type="Pfam" id="PF07727">
    <property type="entry name" value="RVT_2"/>
    <property type="match status" value="1"/>
</dbReference>
<dbReference type="OrthoDB" id="1712839at2759"/>
<proteinExistence type="predicted"/>
<keyword evidence="1" id="KW-0808">Transferase</keyword>
<dbReference type="CDD" id="cd09272">
    <property type="entry name" value="RNase_HI_RT_Ty1"/>
    <property type="match status" value="1"/>
</dbReference>
<evidence type="ECO:0000256" key="7">
    <source>
        <dbReference type="ARBA" id="ARBA00030524"/>
    </source>
</evidence>
<evidence type="ECO:0000256" key="2">
    <source>
        <dbReference type="ARBA" id="ARBA00022695"/>
    </source>
</evidence>
<dbReference type="GO" id="GO:0003676">
    <property type="term" value="F:nucleic acid binding"/>
    <property type="evidence" value="ECO:0007669"/>
    <property type="project" value="InterPro"/>
</dbReference>
<evidence type="ECO:0000256" key="8">
    <source>
        <dbReference type="ARBA" id="ARBA00032154"/>
    </source>
</evidence>
<protein>
    <recommendedName>
        <fullName evidence="7">Gag-Pol-p199</fullName>
    </recommendedName>
    <alternativeName>
        <fullName evidence="8">TY1A-TY1B</fullName>
    </alternativeName>
    <alternativeName>
        <fullName evidence="9">p190</fullName>
    </alternativeName>
</protein>